<feature type="domain" description="POTRA" evidence="10">
    <location>
        <begin position="65"/>
        <end position="140"/>
    </location>
</feature>
<evidence type="ECO:0000256" key="2">
    <source>
        <dbReference type="ARBA" id="ARBA00009055"/>
    </source>
</evidence>
<dbReference type="PATRIC" id="fig|317.175.peg.5180"/>
<dbReference type="PANTHER" id="PTHR34597">
    <property type="entry name" value="SLR1661 PROTEIN"/>
    <property type="match status" value="1"/>
</dbReference>
<keyword evidence="5" id="KW-0812">Transmembrane</keyword>
<dbReference type="InterPro" id="IPR034746">
    <property type="entry name" value="POTRA"/>
</dbReference>
<evidence type="ECO:0000256" key="8">
    <source>
        <dbReference type="ARBA" id="ARBA00023237"/>
    </source>
</evidence>
<evidence type="ECO:0000313" key="12">
    <source>
        <dbReference type="Proteomes" id="UP000028631"/>
    </source>
</evidence>
<protein>
    <submittedName>
        <fullName evidence="11">Peptide transporter</fullName>
    </submittedName>
</protein>
<evidence type="ECO:0000256" key="1">
    <source>
        <dbReference type="ARBA" id="ARBA00004442"/>
    </source>
</evidence>
<proteinExistence type="inferred from homology"/>
<reference evidence="11 12" key="1">
    <citation type="submission" date="2014-07" db="EMBL/GenBank/DDBJ databases">
        <title>Draft Genome Sequences of Environmental Pseudomonas syringae strains.</title>
        <authorList>
            <person name="Baltrus D.A."/>
            <person name="Berge O."/>
            <person name="Morris C."/>
        </authorList>
    </citation>
    <scope>NUCLEOTIDE SEQUENCE [LARGE SCALE GENOMIC DNA]</scope>
    <source>
        <strain evidence="11 12">GAW0119</strain>
    </source>
</reference>
<keyword evidence="3" id="KW-0813">Transport</keyword>
<dbReference type="GO" id="GO:0098046">
    <property type="term" value="C:type V protein secretion system complex"/>
    <property type="evidence" value="ECO:0007669"/>
    <property type="project" value="TreeGrafter"/>
</dbReference>
<dbReference type="Pfam" id="PF08479">
    <property type="entry name" value="POTRA_2"/>
    <property type="match status" value="1"/>
</dbReference>
<comment type="caution">
    <text evidence="11">The sequence shown here is derived from an EMBL/GenBank/DDBJ whole genome shotgun (WGS) entry which is preliminary data.</text>
</comment>
<dbReference type="InterPro" id="IPR051544">
    <property type="entry name" value="TPS_OM_transporter"/>
</dbReference>
<dbReference type="InterPro" id="IPR013686">
    <property type="entry name" value="Polypept-transport_assoc_ShlB"/>
</dbReference>
<keyword evidence="7" id="KW-0472">Membrane</keyword>
<dbReference type="GO" id="GO:0008320">
    <property type="term" value="F:protein transmembrane transporter activity"/>
    <property type="evidence" value="ECO:0007669"/>
    <property type="project" value="TreeGrafter"/>
</dbReference>
<name>A0A085V547_PSESX</name>
<dbReference type="Gene3D" id="3.10.20.310">
    <property type="entry name" value="membrane protein fhac"/>
    <property type="match status" value="1"/>
</dbReference>
<dbReference type="GO" id="GO:0009279">
    <property type="term" value="C:cell outer membrane"/>
    <property type="evidence" value="ECO:0007669"/>
    <property type="project" value="UniProtKB-SubCell"/>
</dbReference>
<dbReference type="InterPro" id="IPR005565">
    <property type="entry name" value="Hemolysn_activator_HlyB_C"/>
</dbReference>
<evidence type="ECO:0000256" key="7">
    <source>
        <dbReference type="ARBA" id="ARBA00023136"/>
    </source>
</evidence>
<gene>
    <name evidence="11" type="ORF">IV01_24870</name>
</gene>
<feature type="chain" id="PRO_5001798329" evidence="9">
    <location>
        <begin position="21"/>
        <end position="554"/>
    </location>
</feature>
<accession>A0A085V547</accession>
<dbReference type="Proteomes" id="UP000028631">
    <property type="component" value="Unassembled WGS sequence"/>
</dbReference>
<comment type="similarity">
    <text evidence="2">Belongs to the TPS (TC 1.B.20) family.</text>
</comment>
<evidence type="ECO:0000313" key="11">
    <source>
        <dbReference type="EMBL" id="KFE50560.1"/>
    </source>
</evidence>
<keyword evidence="6" id="KW-0653">Protein transport</keyword>
<dbReference type="PANTHER" id="PTHR34597:SF1">
    <property type="entry name" value="HEME_HEMOPEXIN TRANSPORTER PROTEIN HUXB"/>
    <property type="match status" value="1"/>
</dbReference>
<dbReference type="Gene3D" id="2.40.160.50">
    <property type="entry name" value="membrane protein fhac: a member of the omp85/tpsb transporter family"/>
    <property type="match status" value="1"/>
</dbReference>
<dbReference type="Pfam" id="PF03865">
    <property type="entry name" value="ShlB"/>
    <property type="match status" value="1"/>
</dbReference>
<comment type="subcellular location">
    <subcellularLocation>
        <location evidence="1">Cell outer membrane</location>
    </subcellularLocation>
</comment>
<organism evidence="11 12">
    <name type="scientific">Pseudomonas syringae</name>
    <dbReference type="NCBI Taxonomy" id="317"/>
    <lineage>
        <taxon>Bacteria</taxon>
        <taxon>Pseudomonadati</taxon>
        <taxon>Pseudomonadota</taxon>
        <taxon>Gammaproteobacteria</taxon>
        <taxon>Pseudomonadales</taxon>
        <taxon>Pseudomonadaceae</taxon>
        <taxon>Pseudomonas</taxon>
    </lineage>
</organism>
<keyword evidence="4" id="KW-1134">Transmembrane beta strand</keyword>
<dbReference type="PROSITE" id="PS51779">
    <property type="entry name" value="POTRA"/>
    <property type="match status" value="1"/>
</dbReference>
<evidence type="ECO:0000256" key="9">
    <source>
        <dbReference type="SAM" id="SignalP"/>
    </source>
</evidence>
<keyword evidence="9" id="KW-0732">Signal</keyword>
<evidence type="ECO:0000256" key="4">
    <source>
        <dbReference type="ARBA" id="ARBA00022452"/>
    </source>
</evidence>
<keyword evidence="8" id="KW-0998">Cell outer membrane</keyword>
<evidence type="ECO:0000256" key="5">
    <source>
        <dbReference type="ARBA" id="ARBA00022692"/>
    </source>
</evidence>
<sequence length="554" mass="59651">MVQKKLVACVVLTLSQGVYAASLPPSAGSQIQQIPDAPTLEKVPPRIPVEPTQAPALPASVSARLKVSALHLTGQRLYPEAQLLSLTGFVPGQELSLGQLQIMAAQIADFYHQKGYFVAQAYLPAQEIKNGAVTIAIIEGQYGAITMRNQSTLSDRLANGALDDLHSADAIHSSALERDLLLLSDTPGVEVRSTLVPGASVGAADLIVDVTPGQQVTGSIDADNGGNRYTGQYRLGGTLNINNLAGQGDVATLRALSSFDGLDYARAAYQMQFGQATAGVAYSRLDYKLGREFSELHGNGTADIASVYGSYPLLRSRRTNLYVQMGVDYKTFDDRIDLVSSHVDRNVAVLMTTLRGDHRDDFGGGGLTAGSLTWSTGNLDIETRESRSADGLTARSNGHYDKLGFSAMRLQRVTDAFSLYGAVNGQVASKNLDISEKMYLGGIDGVRAYPQGEAFGDEGYLATVEARYLLPPFSRMGQVQLVSFVDTGTVTLNENRWDNSDRTRTLSGAGVGVNWFDFNNYSVKTYYAQKLGGEKATSAPDSSGRFWVQMVKYF</sequence>
<feature type="signal peptide" evidence="9">
    <location>
        <begin position="1"/>
        <end position="20"/>
    </location>
</feature>
<dbReference type="EMBL" id="JPQU01000100">
    <property type="protein sequence ID" value="KFE50560.1"/>
    <property type="molecule type" value="Genomic_DNA"/>
</dbReference>
<dbReference type="GO" id="GO:0046819">
    <property type="term" value="P:protein secretion by the type V secretion system"/>
    <property type="evidence" value="ECO:0007669"/>
    <property type="project" value="TreeGrafter"/>
</dbReference>
<evidence type="ECO:0000256" key="6">
    <source>
        <dbReference type="ARBA" id="ARBA00022927"/>
    </source>
</evidence>
<keyword evidence="12" id="KW-1185">Reference proteome</keyword>
<evidence type="ECO:0000256" key="3">
    <source>
        <dbReference type="ARBA" id="ARBA00022448"/>
    </source>
</evidence>
<evidence type="ECO:0000259" key="10">
    <source>
        <dbReference type="PROSITE" id="PS51779"/>
    </source>
</evidence>
<dbReference type="AlphaFoldDB" id="A0A085V547"/>